<dbReference type="Proteomes" id="UP000077521">
    <property type="component" value="Unassembled WGS sequence"/>
</dbReference>
<feature type="transmembrane region" description="Helical" evidence="2">
    <location>
        <begin position="163"/>
        <end position="184"/>
    </location>
</feature>
<evidence type="ECO:0000313" key="3">
    <source>
        <dbReference type="EMBL" id="KAE8260337.1"/>
    </source>
</evidence>
<feature type="transmembrane region" description="Helical" evidence="2">
    <location>
        <begin position="420"/>
        <end position="447"/>
    </location>
</feature>
<reference evidence="3" key="2">
    <citation type="journal article" date="2019" name="IMA Fungus">
        <title>Genome sequencing and comparison of five Tilletia species to identify candidate genes for the detection of regulated species infecting wheat.</title>
        <authorList>
            <person name="Nguyen H.D.T."/>
            <person name="Sultana T."/>
            <person name="Kesanakurti P."/>
            <person name="Hambleton S."/>
        </authorList>
    </citation>
    <scope>NUCLEOTIDE SEQUENCE</scope>
    <source>
        <strain evidence="3">DAOMC 236416</strain>
    </source>
</reference>
<organism evidence="3 4">
    <name type="scientific">Tilletia indica</name>
    <dbReference type="NCBI Taxonomy" id="43049"/>
    <lineage>
        <taxon>Eukaryota</taxon>
        <taxon>Fungi</taxon>
        <taxon>Dikarya</taxon>
        <taxon>Basidiomycota</taxon>
        <taxon>Ustilaginomycotina</taxon>
        <taxon>Exobasidiomycetes</taxon>
        <taxon>Tilletiales</taxon>
        <taxon>Tilletiaceae</taxon>
        <taxon>Tilletia</taxon>
    </lineage>
</organism>
<feature type="transmembrane region" description="Helical" evidence="2">
    <location>
        <begin position="90"/>
        <end position="111"/>
    </location>
</feature>
<proteinExistence type="predicted"/>
<keyword evidence="2" id="KW-0812">Transmembrane</keyword>
<feature type="region of interest" description="Disordered" evidence="1">
    <location>
        <begin position="499"/>
        <end position="553"/>
    </location>
</feature>
<feature type="compositionally biased region" description="Low complexity" evidence="1">
    <location>
        <begin position="516"/>
        <end position="543"/>
    </location>
</feature>
<protein>
    <submittedName>
        <fullName evidence="3">Uncharacterized protein</fullName>
    </submittedName>
</protein>
<accession>A0A177TQZ6</accession>
<evidence type="ECO:0000256" key="1">
    <source>
        <dbReference type="SAM" id="MobiDB-lite"/>
    </source>
</evidence>
<feature type="transmembrane region" description="Helical" evidence="2">
    <location>
        <begin position="43"/>
        <end position="69"/>
    </location>
</feature>
<dbReference type="AlphaFoldDB" id="A0A177TQZ6"/>
<sequence>MVGSFQFINTLPDLPASAITSPAALDSFLRPFTSHTGPKAFTILAWIYVAVHFSFLALVLFIIFTLVRAKRFWLFRTVNGRHGAVLIHNVVDVPLCLIAIFFSYDAIFWIISLLGYESDIAQHNWQVLHWFRYILLATTGFYFMTGVAAVWPFSPSTMRYPMLWNLVMIGFLPTAIIATIPPMLMANSEWNKAWDIYKGLQTQMQQSPANEPISSDMMLEAQRFLYHASKYAYKHAIVAIILVIFCFLAAVVFSVIGVRVARIVWQDIQTRRMRSRREVRMARRWSRPSLNFTDSGTTSKGFASITSAEWSSQADPESPRMPGDHSEDTAVVSEKNSDPSRCASAGPFRVKAHQRGGGRQPVPENLQRELRMHFYRTLILFSSMWCMIVSLVGSGLYFAIYLYPATRDATPDAVFGNSALRVLCVFHIVEFANITLFGQIWIGTLVVHRVIALKKQENRPDSPLFKERAAGFRGAKDKQTRPTHGYTFAIGQQTVQVQQQTIDGSTQSSSAQYRVPTSPTTPTFSTATTMSPYTMSPPMTPMMGGEKSPAMSL</sequence>
<feature type="compositionally biased region" description="Polar residues" evidence="1">
    <location>
        <begin position="502"/>
        <end position="512"/>
    </location>
</feature>
<keyword evidence="2" id="KW-0472">Membrane</keyword>
<name>A0A177TQZ6_9BASI</name>
<feature type="transmembrane region" description="Helical" evidence="2">
    <location>
        <begin position="131"/>
        <end position="151"/>
    </location>
</feature>
<feature type="transmembrane region" description="Helical" evidence="2">
    <location>
        <begin position="378"/>
        <end position="400"/>
    </location>
</feature>
<feature type="transmembrane region" description="Helical" evidence="2">
    <location>
        <begin position="236"/>
        <end position="265"/>
    </location>
</feature>
<keyword evidence="2" id="KW-1133">Transmembrane helix</keyword>
<reference evidence="3" key="1">
    <citation type="submission" date="2016-04" db="EMBL/GenBank/DDBJ databases">
        <authorList>
            <person name="Nguyen H.D."/>
            <person name="Samba Siva P."/>
            <person name="Cullis J."/>
            <person name="Levesque C.A."/>
            <person name="Hambleton S."/>
        </authorList>
    </citation>
    <scope>NUCLEOTIDE SEQUENCE</scope>
    <source>
        <strain evidence="3">DAOMC 236416</strain>
    </source>
</reference>
<dbReference type="EMBL" id="LWDF02000013">
    <property type="protein sequence ID" value="KAE8260337.1"/>
    <property type="molecule type" value="Genomic_DNA"/>
</dbReference>
<comment type="caution">
    <text evidence="3">The sequence shown here is derived from an EMBL/GenBank/DDBJ whole genome shotgun (WGS) entry which is preliminary data.</text>
</comment>
<feature type="region of interest" description="Disordered" evidence="1">
    <location>
        <begin position="307"/>
        <end position="345"/>
    </location>
</feature>
<gene>
    <name evidence="3" type="ORF">A4X13_0g403</name>
</gene>
<evidence type="ECO:0000256" key="2">
    <source>
        <dbReference type="SAM" id="Phobius"/>
    </source>
</evidence>
<keyword evidence="4" id="KW-1185">Reference proteome</keyword>
<evidence type="ECO:0000313" key="4">
    <source>
        <dbReference type="Proteomes" id="UP000077521"/>
    </source>
</evidence>